<dbReference type="InterPro" id="IPR005494">
    <property type="entry name" value="GSPS_pre-ATP-grasp-like_dom"/>
</dbReference>
<dbReference type="EMBL" id="JALJYF010000002">
    <property type="protein sequence ID" value="MCP1727505.1"/>
    <property type="molecule type" value="Genomic_DNA"/>
</dbReference>
<dbReference type="Pfam" id="PF03738">
    <property type="entry name" value="GSP_synth"/>
    <property type="match status" value="1"/>
</dbReference>
<accession>A0ABT1G875</accession>
<keyword evidence="4" id="KW-0067">ATP-binding</keyword>
<evidence type="ECO:0000256" key="1">
    <source>
        <dbReference type="ARBA" id="ARBA00022598"/>
    </source>
</evidence>
<evidence type="ECO:0000313" key="8">
    <source>
        <dbReference type="Proteomes" id="UP001523550"/>
    </source>
</evidence>
<proteinExistence type="predicted"/>
<keyword evidence="2" id="KW-0479">Metal-binding</keyword>
<dbReference type="Proteomes" id="UP001523550">
    <property type="component" value="Unassembled WGS sequence"/>
</dbReference>
<keyword evidence="5" id="KW-0460">Magnesium</keyword>
<reference evidence="7 8" key="1">
    <citation type="submission" date="2022-03" db="EMBL/GenBank/DDBJ databases">
        <title>Genomic Encyclopedia of Type Strains, Phase III (KMG-III): the genomes of soil and plant-associated and newly described type strains.</title>
        <authorList>
            <person name="Whitman W."/>
        </authorList>
    </citation>
    <scope>NUCLEOTIDE SEQUENCE [LARGE SCALE GENOMIC DNA]</scope>
    <source>
        <strain evidence="7 8">BSker1</strain>
    </source>
</reference>
<keyword evidence="3" id="KW-0547">Nucleotide-binding</keyword>
<evidence type="ECO:0000256" key="3">
    <source>
        <dbReference type="ARBA" id="ARBA00022741"/>
    </source>
</evidence>
<organism evidence="7 8">
    <name type="scientific">Natronospira proteinivora</name>
    <dbReference type="NCBI Taxonomy" id="1807133"/>
    <lineage>
        <taxon>Bacteria</taxon>
        <taxon>Pseudomonadati</taxon>
        <taxon>Pseudomonadota</taxon>
        <taxon>Gammaproteobacteria</taxon>
        <taxon>Natronospirales</taxon>
        <taxon>Natronospiraceae</taxon>
        <taxon>Natronospira</taxon>
    </lineage>
</organism>
<keyword evidence="8" id="KW-1185">Reference proteome</keyword>
<evidence type="ECO:0000256" key="5">
    <source>
        <dbReference type="ARBA" id="ARBA00022842"/>
    </source>
</evidence>
<evidence type="ECO:0000259" key="6">
    <source>
        <dbReference type="Pfam" id="PF03738"/>
    </source>
</evidence>
<dbReference type="RefSeq" id="WP_253447788.1">
    <property type="nucleotide sequence ID" value="NZ_JALJYF010000002.1"/>
</dbReference>
<feature type="domain" description="Glutathionylspermidine synthase pre-ATP-grasp-like" evidence="6">
    <location>
        <begin position="25"/>
        <end position="397"/>
    </location>
</feature>
<evidence type="ECO:0000256" key="4">
    <source>
        <dbReference type="ARBA" id="ARBA00022840"/>
    </source>
</evidence>
<evidence type="ECO:0000313" key="7">
    <source>
        <dbReference type="EMBL" id="MCP1727505.1"/>
    </source>
</evidence>
<comment type="caution">
    <text evidence="7">The sequence shown here is derived from an EMBL/GenBank/DDBJ whole genome shotgun (WGS) entry which is preliminary data.</text>
</comment>
<keyword evidence="1" id="KW-0436">Ligase</keyword>
<gene>
    <name evidence="7" type="ORF">J2T60_001505</name>
</gene>
<evidence type="ECO:0000256" key="2">
    <source>
        <dbReference type="ARBA" id="ARBA00022723"/>
    </source>
</evidence>
<sequence length="403" mass="45336">MRTEPWPLEPADATRLLQRFRAEHYKWDIYHDGEPTLLPDAIILSREEHEFLVEAAESAWSALRELESRVCADERYLEAVGVPSALWPAIQQQPVDQPRVSRCDFHYSSDERWYITEFNEDCPGEMGECAGYQALMSEYVLPWMSGLSCPGDLRQSLIKALSPWQRIGLVHASAWSGDLQQVSLIADWLRQSGREAVVGSPANLQVDADGQAWLFDQAVDVLFRYYPGEWISELPNAADWERLACQHPLMSPLSALASQSKRFYALAEVESLGLSERARDCLSTWFPDSVLPEPAHQDDYLRDQSSWVLKGSFGRMGNAVRIGALLSPNDWRLAINQALTKPAAYALQAAFEPAPLWFSSGARYASLGMFLVNGRFAGYSSRVHVHPIINYEACHVATLVETT</sequence>
<name>A0ABT1G875_9GAMM</name>
<dbReference type="SUPFAM" id="SSF56059">
    <property type="entry name" value="Glutathione synthetase ATP-binding domain-like"/>
    <property type="match status" value="1"/>
</dbReference>
<protein>
    <submittedName>
        <fullName evidence="7">Glutathionylspermidine synthase</fullName>
    </submittedName>
</protein>